<keyword evidence="2" id="KW-1185">Reference proteome</keyword>
<name>A0ACC2SDH8_9FUNG</name>
<organism evidence="1 2">
    <name type="scientific">Entomophthora muscae</name>
    <dbReference type="NCBI Taxonomy" id="34485"/>
    <lineage>
        <taxon>Eukaryota</taxon>
        <taxon>Fungi</taxon>
        <taxon>Fungi incertae sedis</taxon>
        <taxon>Zoopagomycota</taxon>
        <taxon>Entomophthoromycotina</taxon>
        <taxon>Entomophthoromycetes</taxon>
        <taxon>Entomophthorales</taxon>
        <taxon>Entomophthoraceae</taxon>
        <taxon>Entomophthora</taxon>
    </lineage>
</organism>
<evidence type="ECO:0000313" key="1">
    <source>
        <dbReference type="EMBL" id="KAJ9060457.1"/>
    </source>
</evidence>
<proteinExistence type="predicted"/>
<dbReference type="Proteomes" id="UP001165960">
    <property type="component" value="Unassembled WGS sequence"/>
</dbReference>
<sequence>MMILHTISPPHTSSLNTDRIMSQSAVPFIGRSRHKISDEWMLGAWITKNPSALKAGVGPPYPSKYSTEVRTLPQQYKVCGETSQVSPTCLT</sequence>
<dbReference type="EMBL" id="QTSX02005184">
    <property type="protein sequence ID" value="KAJ9060457.1"/>
    <property type="molecule type" value="Genomic_DNA"/>
</dbReference>
<evidence type="ECO:0000313" key="2">
    <source>
        <dbReference type="Proteomes" id="UP001165960"/>
    </source>
</evidence>
<gene>
    <name evidence="1" type="ORF">DSO57_1030698</name>
</gene>
<accession>A0ACC2SDH8</accession>
<reference evidence="1" key="1">
    <citation type="submission" date="2022-04" db="EMBL/GenBank/DDBJ databases">
        <title>Genome of the entomopathogenic fungus Entomophthora muscae.</title>
        <authorList>
            <person name="Elya C."/>
            <person name="Lovett B.R."/>
            <person name="Lee E."/>
            <person name="Macias A.M."/>
            <person name="Hajek A.E."/>
            <person name="De Bivort B.L."/>
            <person name="Kasson M.T."/>
            <person name="De Fine Licht H.H."/>
            <person name="Stajich J.E."/>
        </authorList>
    </citation>
    <scope>NUCLEOTIDE SEQUENCE</scope>
    <source>
        <strain evidence="1">Berkeley</strain>
    </source>
</reference>
<protein>
    <submittedName>
        <fullName evidence="1">Uncharacterized protein</fullName>
    </submittedName>
</protein>
<comment type="caution">
    <text evidence="1">The sequence shown here is derived from an EMBL/GenBank/DDBJ whole genome shotgun (WGS) entry which is preliminary data.</text>
</comment>